<name>A0A9X1XC10_9BACL</name>
<protein>
    <submittedName>
        <fullName evidence="2">Uncharacterized protein</fullName>
    </submittedName>
</protein>
<evidence type="ECO:0000313" key="3">
    <source>
        <dbReference type="Proteomes" id="UP001139011"/>
    </source>
</evidence>
<feature type="region of interest" description="Disordered" evidence="1">
    <location>
        <begin position="24"/>
        <end position="50"/>
    </location>
</feature>
<accession>A0A9X1XC10</accession>
<dbReference type="AlphaFoldDB" id="A0A9X1XC10"/>
<gene>
    <name evidence="2" type="ORF">LCY76_12360</name>
</gene>
<keyword evidence="3" id="KW-1185">Reference proteome</keyword>
<dbReference type="EMBL" id="JAIWJX010000002">
    <property type="protein sequence ID" value="MCK6257386.1"/>
    <property type="molecule type" value="Genomic_DNA"/>
</dbReference>
<reference evidence="2" key="1">
    <citation type="submission" date="2021-09" db="EMBL/GenBank/DDBJ databases">
        <title>Genome analysis of Fictibacillus sp. KIGAM418 isolated from marine sediment.</title>
        <authorList>
            <person name="Seo M.-J."/>
            <person name="Cho E.-S."/>
            <person name="Hwang C.Y."/>
        </authorList>
    </citation>
    <scope>NUCLEOTIDE SEQUENCE</scope>
    <source>
        <strain evidence="2">KIGAM418</strain>
    </source>
</reference>
<evidence type="ECO:0000313" key="2">
    <source>
        <dbReference type="EMBL" id="MCK6257386.1"/>
    </source>
</evidence>
<organism evidence="2 3">
    <name type="scientific">Fictibacillus marinisediminis</name>
    <dbReference type="NCBI Taxonomy" id="2878389"/>
    <lineage>
        <taxon>Bacteria</taxon>
        <taxon>Bacillati</taxon>
        <taxon>Bacillota</taxon>
        <taxon>Bacilli</taxon>
        <taxon>Bacillales</taxon>
        <taxon>Fictibacillaceae</taxon>
        <taxon>Fictibacillus</taxon>
    </lineage>
</organism>
<comment type="caution">
    <text evidence="2">The sequence shown here is derived from an EMBL/GenBank/DDBJ whole genome shotgun (WGS) entry which is preliminary data.</text>
</comment>
<feature type="compositionally biased region" description="Basic and acidic residues" evidence="1">
    <location>
        <begin position="31"/>
        <end position="50"/>
    </location>
</feature>
<proteinExistence type="predicted"/>
<sequence length="50" mass="6092">MSNKSDRKRRKISRFLQKELKKVGHRIKKQHPVDSEQMAKNDRLKLETHH</sequence>
<evidence type="ECO:0000256" key="1">
    <source>
        <dbReference type="SAM" id="MobiDB-lite"/>
    </source>
</evidence>
<dbReference type="Proteomes" id="UP001139011">
    <property type="component" value="Unassembled WGS sequence"/>
</dbReference>
<dbReference type="RefSeq" id="WP_248252886.1">
    <property type="nucleotide sequence ID" value="NZ_JAIWJX010000002.1"/>
</dbReference>